<evidence type="ECO:0000259" key="3">
    <source>
        <dbReference type="SMART" id="SM00829"/>
    </source>
</evidence>
<dbReference type="Gene3D" id="3.40.50.720">
    <property type="entry name" value="NAD(P)-binding Rossmann-like Domain"/>
    <property type="match status" value="1"/>
</dbReference>
<evidence type="ECO:0000256" key="1">
    <source>
        <dbReference type="ARBA" id="ARBA00010371"/>
    </source>
</evidence>
<dbReference type="InterPro" id="IPR011032">
    <property type="entry name" value="GroES-like_sf"/>
</dbReference>
<sequence>MVGLGQLNVYIKGRRLELFSTRSVKENRMQKAWFYKEYGPKEVLQLGEFPIPTPHHNQILVQVRAAALNPIDCKRRQQPIFPSDFPVSMKDNIYQMKKPVIQSEVESSGVVGIQVVPGCDMAGVVDAKGQGVSKFNIGDEVYGNIQDFNAKGKLKQLGTLAEFIVVEESLVAHKPKNISFEEAASLPLAVQTAIEGFITGGFKEGQSIFVVGGAGGVGTLVVQQAKQVYGASRVVATTSTPKVGFVKSLGADQVIDYTRTRYEEIKEKYDFVYDTVGDSRNSFAVAKDGAPTVDITWPPSHHKAMYSSLTVSAEGLEKLRPYLENGKLKAIIDPSGPYSFHDAIEAFRYLETGRARGKVVISTFGTMSLPHHLPCINKTNVVGKILVDQ</sequence>
<comment type="caution">
    <text evidence="4">The sequence shown here is derived from an EMBL/GenBank/DDBJ whole genome shotgun (WGS) entry which is preliminary data.</text>
</comment>
<dbReference type="GO" id="GO:0016628">
    <property type="term" value="F:oxidoreductase activity, acting on the CH-CH group of donors, NAD or NADP as acceptor"/>
    <property type="evidence" value="ECO:0007669"/>
    <property type="project" value="InterPro"/>
</dbReference>
<dbReference type="Gene3D" id="3.90.180.10">
    <property type="entry name" value="Medium-chain alcohol dehydrogenases, catalytic domain"/>
    <property type="match status" value="1"/>
</dbReference>
<dbReference type="CDD" id="cd05289">
    <property type="entry name" value="MDR_like_2"/>
    <property type="match status" value="1"/>
</dbReference>
<dbReference type="Pfam" id="PF13602">
    <property type="entry name" value="ADH_zinc_N_2"/>
    <property type="match status" value="1"/>
</dbReference>
<evidence type="ECO:0000256" key="2">
    <source>
        <dbReference type="ARBA" id="ARBA00023002"/>
    </source>
</evidence>
<dbReference type="InterPro" id="IPR036291">
    <property type="entry name" value="NAD(P)-bd_dom_sf"/>
</dbReference>
<dbReference type="PANTHER" id="PTHR44573">
    <property type="entry name" value="NADPH-DEPENDENT ALKENAL/ONE OXIDOREDUCTASE, CHLOROPLASTIC"/>
    <property type="match status" value="1"/>
</dbReference>
<dbReference type="SMART" id="SM00829">
    <property type="entry name" value="PKS_ER"/>
    <property type="match status" value="1"/>
</dbReference>
<keyword evidence="2" id="KW-0560">Oxidoreductase</keyword>
<dbReference type="InterPro" id="IPR044626">
    <property type="entry name" value="AOR-like"/>
</dbReference>
<gene>
    <name evidence="4" type="ORF">RJ641_016146</name>
</gene>
<dbReference type="Proteomes" id="UP001370490">
    <property type="component" value="Unassembled WGS sequence"/>
</dbReference>
<dbReference type="SUPFAM" id="SSF51735">
    <property type="entry name" value="NAD(P)-binding Rossmann-fold domains"/>
    <property type="match status" value="1"/>
</dbReference>
<dbReference type="InterPro" id="IPR020843">
    <property type="entry name" value="ER"/>
</dbReference>
<dbReference type="EMBL" id="JBAMMX010000021">
    <property type="protein sequence ID" value="KAK6920242.1"/>
    <property type="molecule type" value="Genomic_DNA"/>
</dbReference>
<evidence type="ECO:0000313" key="4">
    <source>
        <dbReference type="EMBL" id="KAK6920242.1"/>
    </source>
</evidence>
<dbReference type="InterPro" id="IPR013154">
    <property type="entry name" value="ADH-like_N"/>
</dbReference>
<evidence type="ECO:0000313" key="5">
    <source>
        <dbReference type="Proteomes" id="UP001370490"/>
    </source>
</evidence>
<protein>
    <recommendedName>
        <fullName evidence="3">Enoyl reductase (ER) domain-containing protein</fullName>
    </recommendedName>
</protein>
<proteinExistence type="inferred from homology"/>
<reference evidence="4 5" key="1">
    <citation type="submission" date="2023-12" db="EMBL/GenBank/DDBJ databases">
        <title>A high-quality genome assembly for Dillenia turbinata (Dilleniales).</title>
        <authorList>
            <person name="Chanderbali A."/>
        </authorList>
    </citation>
    <scope>NUCLEOTIDE SEQUENCE [LARGE SCALE GENOMIC DNA]</scope>
    <source>
        <strain evidence="4">LSX21</strain>
        <tissue evidence="4">Leaf</tissue>
    </source>
</reference>
<dbReference type="AlphaFoldDB" id="A0AAN8V0A4"/>
<feature type="non-terminal residue" evidence="4">
    <location>
        <position position="389"/>
    </location>
</feature>
<organism evidence="4 5">
    <name type="scientific">Dillenia turbinata</name>
    <dbReference type="NCBI Taxonomy" id="194707"/>
    <lineage>
        <taxon>Eukaryota</taxon>
        <taxon>Viridiplantae</taxon>
        <taxon>Streptophyta</taxon>
        <taxon>Embryophyta</taxon>
        <taxon>Tracheophyta</taxon>
        <taxon>Spermatophyta</taxon>
        <taxon>Magnoliopsida</taxon>
        <taxon>eudicotyledons</taxon>
        <taxon>Gunneridae</taxon>
        <taxon>Pentapetalae</taxon>
        <taxon>Dilleniales</taxon>
        <taxon>Dilleniaceae</taxon>
        <taxon>Dillenia</taxon>
    </lineage>
</organism>
<dbReference type="SUPFAM" id="SSF50129">
    <property type="entry name" value="GroES-like"/>
    <property type="match status" value="1"/>
</dbReference>
<keyword evidence="5" id="KW-1185">Reference proteome</keyword>
<feature type="domain" description="Enoyl reductase (ER)" evidence="3">
    <location>
        <begin position="39"/>
        <end position="361"/>
    </location>
</feature>
<name>A0AAN8V0A4_9MAGN</name>
<dbReference type="Pfam" id="PF08240">
    <property type="entry name" value="ADH_N"/>
    <property type="match status" value="1"/>
</dbReference>
<dbReference type="PANTHER" id="PTHR44573:SF4">
    <property type="entry name" value="2-METHYLENE-FURAN-3-ONE REDUCTASE-LIKE"/>
    <property type="match status" value="1"/>
</dbReference>
<comment type="similarity">
    <text evidence="1">Belongs to the zinc-containing alcohol dehydrogenase family. Quinone oxidoreductase subfamily.</text>
</comment>
<accession>A0AAN8V0A4</accession>